<dbReference type="AlphaFoldDB" id="A0A0K2U7P4"/>
<proteinExistence type="predicted"/>
<sequence length="73" mass="8743">MSKFVKKKKIIRSIRDEKISIIREKYLFLSILLVNLYLQYTTRLYNDVITYFRVRYITKLGKGGIQSLVDSNH</sequence>
<protein>
    <submittedName>
        <fullName evidence="1">Uncharacterized protein</fullName>
    </submittedName>
</protein>
<name>A0A0K2U7P4_LEPSM</name>
<evidence type="ECO:0000313" key="1">
    <source>
        <dbReference type="EMBL" id="CDW34070.1"/>
    </source>
</evidence>
<accession>A0A0K2U7P4</accession>
<dbReference type="EMBL" id="HACA01016709">
    <property type="protein sequence ID" value="CDW34070.1"/>
    <property type="molecule type" value="Transcribed_RNA"/>
</dbReference>
<reference evidence="1" key="1">
    <citation type="submission" date="2014-05" db="EMBL/GenBank/DDBJ databases">
        <authorList>
            <person name="Chronopoulou M."/>
        </authorList>
    </citation>
    <scope>NUCLEOTIDE SEQUENCE</scope>
    <source>
        <tissue evidence="1">Whole organism</tissue>
    </source>
</reference>
<organism evidence="1">
    <name type="scientific">Lepeophtheirus salmonis</name>
    <name type="common">Salmon louse</name>
    <name type="synonym">Caligus salmonis</name>
    <dbReference type="NCBI Taxonomy" id="72036"/>
    <lineage>
        <taxon>Eukaryota</taxon>
        <taxon>Metazoa</taxon>
        <taxon>Ecdysozoa</taxon>
        <taxon>Arthropoda</taxon>
        <taxon>Crustacea</taxon>
        <taxon>Multicrustacea</taxon>
        <taxon>Hexanauplia</taxon>
        <taxon>Copepoda</taxon>
        <taxon>Siphonostomatoida</taxon>
        <taxon>Caligidae</taxon>
        <taxon>Lepeophtheirus</taxon>
    </lineage>
</organism>